<reference evidence="2" key="1">
    <citation type="submission" date="2018-11" db="EMBL/GenBank/DDBJ databases">
        <authorList>
            <consortium name="Pathogen Informatics"/>
        </authorList>
    </citation>
    <scope>NUCLEOTIDE SEQUENCE</scope>
</reference>
<protein>
    <submittedName>
        <fullName evidence="2">Uncharacterized protein</fullName>
    </submittedName>
</protein>
<organism evidence="2 3">
    <name type="scientific">Protopolystoma xenopodis</name>
    <dbReference type="NCBI Taxonomy" id="117903"/>
    <lineage>
        <taxon>Eukaryota</taxon>
        <taxon>Metazoa</taxon>
        <taxon>Spiralia</taxon>
        <taxon>Lophotrochozoa</taxon>
        <taxon>Platyhelminthes</taxon>
        <taxon>Monogenea</taxon>
        <taxon>Polyopisthocotylea</taxon>
        <taxon>Polystomatidea</taxon>
        <taxon>Polystomatidae</taxon>
        <taxon>Protopolystoma</taxon>
    </lineage>
</organism>
<sequence length="138" mass="15296">MREHDTRQRIASEPSSNVSLEIASVCIFHYLNSRPSSFTHFYDNPSHCPNSTVRDIDHSSPRSAFVVSPETHTAESGYPSHGRPSAPAYMRKSSRLPIKKKHYATDPHACSASKLPQTASLTSDFHATEAYLKPSPSI</sequence>
<accession>A0A448WZJ0</accession>
<evidence type="ECO:0000256" key="1">
    <source>
        <dbReference type="SAM" id="MobiDB-lite"/>
    </source>
</evidence>
<feature type="non-terminal residue" evidence="2">
    <location>
        <position position="1"/>
    </location>
</feature>
<evidence type="ECO:0000313" key="2">
    <source>
        <dbReference type="EMBL" id="VEL24075.1"/>
    </source>
</evidence>
<gene>
    <name evidence="2" type="ORF">PXEA_LOCUS17515</name>
</gene>
<proteinExistence type="predicted"/>
<evidence type="ECO:0000313" key="3">
    <source>
        <dbReference type="Proteomes" id="UP000784294"/>
    </source>
</evidence>
<feature type="region of interest" description="Disordered" evidence="1">
    <location>
        <begin position="69"/>
        <end position="88"/>
    </location>
</feature>
<name>A0A448WZJ0_9PLAT</name>
<keyword evidence="3" id="KW-1185">Reference proteome</keyword>
<comment type="caution">
    <text evidence="2">The sequence shown here is derived from an EMBL/GenBank/DDBJ whole genome shotgun (WGS) entry which is preliminary data.</text>
</comment>
<dbReference type="AlphaFoldDB" id="A0A448WZJ0"/>
<dbReference type="EMBL" id="CAAALY010065732">
    <property type="protein sequence ID" value="VEL24075.1"/>
    <property type="molecule type" value="Genomic_DNA"/>
</dbReference>
<dbReference type="Proteomes" id="UP000784294">
    <property type="component" value="Unassembled WGS sequence"/>
</dbReference>